<dbReference type="SMART" id="SM00304">
    <property type="entry name" value="HAMP"/>
    <property type="match status" value="1"/>
</dbReference>
<evidence type="ECO:0000256" key="2">
    <source>
        <dbReference type="ARBA" id="ARBA00012438"/>
    </source>
</evidence>
<evidence type="ECO:0000313" key="12">
    <source>
        <dbReference type="EMBL" id="MFC5849929.1"/>
    </source>
</evidence>
<name>A0ABW1DS39_9DEIO</name>
<dbReference type="CDD" id="cd06225">
    <property type="entry name" value="HAMP"/>
    <property type="match status" value="1"/>
</dbReference>
<proteinExistence type="predicted"/>
<evidence type="ECO:0000256" key="5">
    <source>
        <dbReference type="ARBA" id="ARBA00022741"/>
    </source>
</evidence>
<dbReference type="Pfam" id="PF00672">
    <property type="entry name" value="HAMP"/>
    <property type="match status" value="1"/>
</dbReference>
<evidence type="ECO:0000256" key="4">
    <source>
        <dbReference type="ARBA" id="ARBA00022679"/>
    </source>
</evidence>
<keyword evidence="6" id="KW-0418">Kinase</keyword>
<evidence type="ECO:0000256" key="6">
    <source>
        <dbReference type="ARBA" id="ARBA00022777"/>
    </source>
</evidence>
<evidence type="ECO:0000259" key="11">
    <source>
        <dbReference type="PROSITE" id="PS50885"/>
    </source>
</evidence>
<keyword evidence="4" id="KW-0808">Transferase</keyword>
<comment type="caution">
    <text evidence="12">The sequence shown here is derived from an EMBL/GenBank/DDBJ whole genome shotgun (WGS) entry which is preliminary data.</text>
</comment>
<keyword evidence="10" id="KW-1133">Transmembrane helix</keyword>
<keyword evidence="10" id="KW-0812">Transmembrane</keyword>
<dbReference type="EC" id="2.7.13.3" evidence="2"/>
<keyword evidence="3" id="KW-0597">Phosphoprotein</keyword>
<accession>A0ABW1DS39</accession>
<evidence type="ECO:0000256" key="7">
    <source>
        <dbReference type="ARBA" id="ARBA00022840"/>
    </source>
</evidence>
<dbReference type="RefSeq" id="WP_380051501.1">
    <property type="nucleotide sequence ID" value="NZ_JBHSOH010000034.1"/>
</dbReference>
<sequence length="525" mass="54171">MKYTVVIRQPVPESIRPELEQQLTARFGLSAEQSARLAARRAGRLMKPTTRERAELLLELLTVVGAPAHLEEVPEEAAPARPAEDDAVLAAPLAATGFAGAGRLDGLGAPSAFTPSAFTAPRSDEADLFAPAGGAARADPFAATLPAGQDRGTDTGLPDWARSARSAPVAAGPAGTASLAPAPIGAAPSGTGLPAAAAPPALATAADPFAAAVTGTPTGPTDDWADFAGSLGGPGSGAAPPEREHAPRGAEFMTAVTETAAGEGRKAGPRRSLAQQITVGTLLPLVLSSLLTLALLALFLPGLQRQLVQDNAGVLAASLGTNLTTGSQSLAFSQIDDIVKNSQVGFVRVELPGGNSYLRSRTPAQNDALNTRLGEWVGSHPTGGTLRLDGTSYVVSRVVVVGNAIGQPTVVPVGRETETNLIRRVTVGLPSAQADRNLLRTTLLVVLSTLAGLALATWLALRAARRIVQPITELVKVADAISLGDLTRPVRPGNNDEIGDLAQALERMRLSLEAAMDRLRRRRRG</sequence>
<dbReference type="EMBL" id="JBHSOH010000034">
    <property type="protein sequence ID" value="MFC5849929.1"/>
    <property type="molecule type" value="Genomic_DNA"/>
</dbReference>
<feature type="transmembrane region" description="Helical" evidence="10">
    <location>
        <begin position="443"/>
        <end position="461"/>
    </location>
</feature>
<dbReference type="Proteomes" id="UP001595979">
    <property type="component" value="Unassembled WGS sequence"/>
</dbReference>
<dbReference type="PANTHER" id="PTHR44936:SF9">
    <property type="entry name" value="SENSOR PROTEIN CREC"/>
    <property type="match status" value="1"/>
</dbReference>
<dbReference type="InterPro" id="IPR003660">
    <property type="entry name" value="HAMP_dom"/>
</dbReference>
<keyword evidence="5" id="KW-0547">Nucleotide-binding</keyword>
<comment type="catalytic activity">
    <reaction evidence="1">
        <text>ATP + protein L-histidine = ADP + protein N-phospho-L-histidine.</text>
        <dbReference type="EC" id="2.7.13.3"/>
    </reaction>
</comment>
<evidence type="ECO:0000256" key="10">
    <source>
        <dbReference type="SAM" id="Phobius"/>
    </source>
</evidence>
<feature type="transmembrane region" description="Helical" evidence="10">
    <location>
        <begin position="279"/>
        <end position="300"/>
    </location>
</feature>
<dbReference type="InterPro" id="IPR050980">
    <property type="entry name" value="2C_sensor_his_kinase"/>
</dbReference>
<evidence type="ECO:0000256" key="9">
    <source>
        <dbReference type="SAM" id="MobiDB-lite"/>
    </source>
</evidence>
<keyword evidence="7" id="KW-0067">ATP-binding</keyword>
<dbReference type="SUPFAM" id="SSF158472">
    <property type="entry name" value="HAMP domain-like"/>
    <property type="match status" value="1"/>
</dbReference>
<keyword evidence="10" id="KW-0472">Membrane</keyword>
<dbReference type="PROSITE" id="PS50885">
    <property type="entry name" value="HAMP"/>
    <property type="match status" value="1"/>
</dbReference>
<keyword evidence="8" id="KW-0902">Two-component regulatory system</keyword>
<evidence type="ECO:0000313" key="13">
    <source>
        <dbReference type="Proteomes" id="UP001595979"/>
    </source>
</evidence>
<evidence type="ECO:0000256" key="8">
    <source>
        <dbReference type="ARBA" id="ARBA00023012"/>
    </source>
</evidence>
<gene>
    <name evidence="12" type="ORF">ACFPQ6_16625</name>
</gene>
<keyword evidence="13" id="KW-1185">Reference proteome</keyword>
<dbReference type="Gene3D" id="6.10.340.10">
    <property type="match status" value="1"/>
</dbReference>
<organism evidence="12 13">
    <name type="scientific">Deinococcus petrolearius</name>
    <dbReference type="NCBI Taxonomy" id="1751295"/>
    <lineage>
        <taxon>Bacteria</taxon>
        <taxon>Thermotogati</taxon>
        <taxon>Deinococcota</taxon>
        <taxon>Deinococci</taxon>
        <taxon>Deinococcales</taxon>
        <taxon>Deinococcaceae</taxon>
        <taxon>Deinococcus</taxon>
    </lineage>
</organism>
<feature type="domain" description="HAMP" evidence="11">
    <location>
        <begin position="465"/>
        <end position="517"/>
    </location>
</feature>
<evidence type="ECO:0000256" key="1">
    <source>
        <dbReference type="ARBA" id="ARBA00000085"/>
    </source>
</evidence>
<evidence type="ECO:0000256" key="3">
    <source>
        <dbReference type="ARBA" id="ARBA00022553"/>
    </source>
</evidence>
<protein>
    <recommendedName>
        <fullName evidence="2">histidine kinase</fullName>
        <ecNumber evidence="2">2.7.13.3</ecNumber>
    </recommendedName>
</protein>
<feature type="compositionally biased region" description="Low complexity" evidence="9">
    <location>
        <begin position="213"/>
        <end position="222"/>
    </location>
</feature>
<reference evidence="13" key="1">
    <citation type="journal article" date="2019" name="Int. J. Syst. Evol. Microbiol.">
        <title>The Global Catalogue of Microorganisms (GCM) 10K type strain sequencing project: providing services to taxonomists for standard genome sequencing and annotation.</title>
        <authorList>
            <consortium name="The Broad Institute Genomics Platform"/>
            <consortium name="The Broad Institute Genome Sequencing Center for Infectious Disease"/>
            <person name="Wu L."/>
            <person name="Ma J."/>
        </authorList>
    </citation>
    <scope>NUCLEOTIDE SEQUENCE [LARGE SCALE GENOMIC DNA]</scope>
    <source>
        <strain evidence="13">CGMCC 1.15053</strain>
    </source>
</reference>
<dbReference type="PANTHER" id="PTHR44936">
    <property type="entry name" value="SENSOR PROTEIN CREC"/>
    <property type="match status" value="1"/>
</dbReference>
<feature type="region of interest" description="Disordered" evidence="9">
    <location>
        <begin position="213"/>
        <end position="246"/>
    </location>
</feature>